<dbReference type="Gene3D" id="1.10.238.10">
    <property type="entry name" value="EF-hand"/>
    <property type="match status" value="1"/>
</dbReference>
<sequence length="93" mass="10938">MVWETNRYKKPIKVPYTKGQIRNVFKRHETNGDGQLSKEELDAAFDELGAKWPPFRAWFARQYADDNGDGFISIEKELSKLVEYALELKYTLH</sequence>
<reference evidence="2 3" key="1">
    <citation type="submission" date="2020-05" db="EMBL/GenBank/DDBJ databases">
        <authorList>
            <person name="Campoy J."/>
            <person name="Schneeberger K."/>
            <person name="Spophaly S."/>
        </authorList>
    </citation>
    <scope>NUCLEOTIDE SEQUENCE [LARGE SCALE GENOMIC DNA]</scope>
    <source>
        <strain evidence="2">PruArmRojPasFocal</strain>
    </source>
</reference>
<dbReference type="SUPFAM" id="SSF47473">
    <property type="entry name" value="EF-hand"/>
    <property type="match status" value="1"/>
</dbReference>
<dbReference type="InterPro" id="IPR011992">
    <property type="entry name" value="EF-hand-dom_pair"/>
</dbReference>
<dbReference type="InterPro" id="IPR002048">
    <property type="entry name" value="EF_hand_dom"/>
</dbReference>
<name>A0A6J5TRM6_PRUAR</name>
<evidence type="ECO:0000313" key="2">
    <source>
        <dbReference type="EMBL" id="CAB4266379.1"/>
    </source>
</evidence>
<dbReference type="Proteomes" id="UP000507222">
    <property type="component" value="Unassembled WGS sequence"/>
</dbReference>
<dbReference type="Pfam" id="PF13202">
    <property type="entry name" value="EF-hand_5"/>
    <property type="match status" value="2"/>
</dbReference>
<proteinExistence type="predicted"/>
<dbReference type="CDD" id="cd00051">
    <property type="entry name" value="EFh"/>
    <property type="match status" value="1"/>
</dbReference>
<dbReference type="GO" id="GO:0005509">
    <property type="term" value="F:calcium ion binding"/>
    <property type="evidence" value="ECO:0007669"/>
    <property type="project" value="InterPro"/>
</dbReference>
<dbReference type="EMBL" id="CAEKDK010000001">
    <property type="protein sequence ID" value="CAB4266379.1"/>
    <property type="molecule type" value="Genomic_DNA"/>
</dbReference>
<organism evidence="2 3">
    <name type="scientific">Prunus armeniaca</name>
    <name type="common">Apricot</name>
    <name type="synonym">Armeniaca vulgaris</name>
    <dbReference type="NCBI Taxonomy" id="36596"/>
    <lineage>
        <taxon>Eukaryota</taxon>
        <taxon>Viridiplantae</taxon>
        <taxon>Streptophyta</taxon>
        <taxon>Embryophyta</taxon>
        <taxon>Tracheophyta</taxon>
        <taxon>Spermatophyta</taxon>
        <taxon>Magnoliopsida</taxon>
        <taxon>eudicotyledons</taxon>
        <taxon>Gunneridae</taxon>
        <taxon>Pentapetalae</taxon>
        <taxon>rosids</taxon>
        <taxon>fabids</taxon>
        <taxon>Rosales</taxon>
        <taxon>Rosaceae</taxon>
        <taxon>Amygdaloideae</taxon>
        <taxon>Amygdaleae</taxon>
        <taxon>Prunus</taxon>
    </lineage>
</organism>
<gene>
    <name evidence="2" type="ORF">CURHAP_LOCUS8661</name>
</gene>
<dbReference type="PROSITE" id="PS50222">
    <property type="entry name" value="EF_HAND_2"/>
    <property type="match status" value="1"/>
</dbReference>
<protein>
    <recommendedName>
        <fullName evidence="1">EF-hand domain-containing protein</fullName>
    </recommendedName>
</protein>
<evidence type="ECO:0000313" key="3">
    <source>
        <dbReference type="Proteomes" id="UP000507222"/>
    </source>
</evidence>
<dbReference type="AlphaFoldDB" id="A0A6J5TRM6"/>
<evidence type="ECO:0000259" key="1">
    <source>
        <dbReference type="PROSITE" id="PS50222"/>
    </source>
</evidence>
<accession>A0A6J5TRM6</accession>
<feature type="domain" description="EF-hand" evidence="1">
    <location>
        <begin position="16"/>
        <end position="51"/>
    </location>
</feature>